<dbReference type="AlphaFoldDB" id="A0A0H2QYQ1"/>
<dbReference type="EMBL" id="KQ086516">
    <property type="protein sequence ID" value="KLO04514.1"/>
    <property type="molecule type" value="Genomic_DNA"/>
</dbReference>
<organism evidence="2 3">
    <name type="scientific">Schizopora paradoxa</name>
    <dbReference type="NCBI Taxonomy" id="27342"/>
    <lineage>
        <taxon>Eukaryota</taxon>
        <taxon>Fungi</taxon>
        <taxon>Dikarya</taxon>
        <taxon>Basidiomycota</taxon>
        <taxon>Agaricomycotina</taxon>
        <taxon>Agaricomycetes</taxon>
        <taxon>Hymenochaetales</taxon>
        <taxon>Schizoporaceae</taxon>
        <taxon>Schizopora</taxon>
    </lineage>
</organism>
<evidence type="ECO:0000259" key="1">
    <source>
        <dbReference type="Pfam" id="PF18803"/>
    </source>
</evidence>
<feature type="domain" description="CxC2-like cysteine cluster KDZ transposase-associated" evidence="1">
    <location>
        <begin position="81"/>
        <end position="190"/>
    </location>
</feature>
<feature type="non-terminal residue" evidence="2">
    <location>
        <position position="191"/>
    </location>
</feature>
<reference evidence="2 3" key="1">
    <citation type="submission" date="2015-04" db="EMBL/GenBank/DDBJ databases">
        <title>Complete genome sequence of Schizopora paradoxa KUC8140, a cosmopolitan wood degrader in East Asia.</title>
        <authorList>
            <consortium name="DOE Joint Genome Institute"/>
            <person name="Min B."/>
            <person name="Park H."/>
            <person name="Jang Y."/>
            <person name="Kim J.-J."/>
            <person name="Kim K.H."/>
            <person name="Pangilinan J."/>
            <person name="Lipzen A."/>
            <person name="Riley R."/>
            <person name="Grigoriev I.V."/>
            <person name="Spatafora J.W."/>
            <person name="Choi I.-G."/>
        </authorList>
    </citation>
    <scope>NUCLEOTIDE SEQUENCE [LARGE SCALE GENOMIC DNA]</scope>
    <source>
        <strain evidence="2 3">KUC8140</strain>
    </source>
</reference>
<keyword evidence="3" id="KW-1185">Reference proteome</keyword>
<name>A0A0H2QYQ1_9AGAM</name>
<dbReference type="InterPro" id="IPR041457">
    <property type="entry name" value="CxC2_KDZ-assoc"/>
</dbReference>
<evidence type="ECO:0000313" key="2">
    <source>
        <dbReference type="EMBL" id="KLO04514.1"/>
    </source>
</evidence>
<protein>
    <recommendedName>
        <fullName evidence="1">CxC2-like cysteine cluster KDZ transposase-associated domain-containing protein</fullName>
    </recommendedName>
</protein>
<feature type="non-terminal residue" evidence="2">
    <location>
        <position position="1"/>
    </location>
</feature>
<proteinExistence type="predicted"/>
<dbReference type="STRING" id="27342.A0A0H2QYQ1"/>
<evidence type="ECO:0000313" key="3">
    <source>
        <dbReference type="Proteomes" id="UP000053477"/>
    </source>
</evidence>
<dbReference type="Proteomes" id="UP000053477">
    <property type="component" value="Unassembled WGS sequence"/>
</dbReference>
<accession>A0A0H2QYQ1</accession>
<gene>
    <name evidence="2" type="ORF">SCHPADRAFT_794629</name>
</gene>
<dbReference type="InParanoid" id="A0A0H2QYQ1"/>
<dbReference type="Pfam" id="PF18803">
    <property type="entry name" value="CxC2"/>
    <property type="match status" value="1"/>
</dbReference>
<sequence>LFDWLPYRQSYGDELIRRDGRGDAVGDMLCLDCKASDGVVRCMDCMGDRVLCCDCMLARHRCLPLHVIKRWNNGFWAHCSLYELGLVFHLGHCGDECPVGTSLVPVSYIMDVNGPHNVAVKVCRCGDIQHEDREPRNQFLRMGWYPATPHRPQTAFTFALLDLFHELSVQGKLSAHDFYHGIIHRADNAGL</sequence>
<dbReference type="OrthoDB" id="2682806at2759"/>